<dbReference type="PANTHER" id="PTHR14938:SF2">
    <property type="entry name" value="HCLS1-ASSOCIATED PROTEIN X-1"/>
    <property type="match status" value="1"/>
</dbReference>
<dbReference type="GO" id="GO:0043066">
    <property type="term" value="P:negative regulation of apoptotic process"/>
    <property type="evidence" value="ECO:0007669"/>
    <property type="project" value="InterPro"/>
</dbReference>
<gene>
    <name evidence="1" type="ORF">WH47_04098</name>
</gene>
<dbReference type="Proteomes" id="UP000053825">
    <property type="component" value="Unassembled WGS sequence"/>
</dbReference>
<evidence type="ECO:0000313" key="1">
    <source>
        <dbReference type="EMBL" id="KOC63380.1"/>
    </source>
</evidence>
<dbReference type="InterPro" id="IPR017248">
    <property type="entry name" value="HAX-1"/>
</dbReference>
<dbReference type="STRING" id="597456.A0A0L7QXP3"/>
<reference evidence="1 2" key="1">
    <citation type="submission" date="2015-07" db="EMBL/GenBank/DDBJ databases">
        <title>The genome of Habropoda laboriosa.</title>
        <authorList>
            <person name="Pan H."/>
            <person name="Kapheim K."/>
        </authorList>
    </citation>
    <scope>NUCLEOTIDE SEQUENCE [LARGE SCALE GENOMIC DNA]</scope>
    <source>
        <strain evidence="1">0110345459</strain>
    </source>
</reference>
<proteinExistence type="predicted"/>
<dbReference type="GO" id="GO:0015629">
    <property type="term" value="C:actin cytoskeleton"/>
    <property type="evidence" value="ECO:0007669"/>
    <property type="project" value="TreeGrafter"/>
</dbReference>
<keyword evidence="2" id="KW-1185">Reference proteome</keyword>
<dbReference type="OrthoDB" id="5562606at2759"/>
<dbReference type="GO" id="GO:0016324">
    <property type="term" value="C:apical plasma membrane"/>
    <property type="evidence" value="ECO:0007669"/>
    <property type="project" value="TreeGrafter"/>
</dbReference>
<dbReference type="AlphaFoldDB" id="A0A0L7QXP3"/>
<dbReference type="GO" id="GO:0005739">
    <property type="term" value="C:mitochondrion"/>
    <property type="evidence" value="ECO:0007669"/>
    <property type="project" value="TreeGrafter"/>
</dbReference>
<protein>
    <submittedName>
        <fullName evidence="1">Uncharacterized protein</fullName>
    </submittedName>
</protein>
<dbReference type="EMBL" id="KQ414700">
    <property type="protein sequence ID" value="KOC63380.1"/>
    <property type="molecule type" value="Genomic_DNA"/>
</dbReference>
<dbReference type="GO" id="GO:0016529">
    <property type="term" value="C:sarcoplasmic reticulum"/>
    <property type="evidence" value="ECO:0007669"/>
    <property type="project" value="TreeGrafter"/>
</dbReference>
<dbReference type="PANTHER" id="PTHR14938">
    <property type="entry name" value="HCLS1-ASSOCIATED PROTEIN X-1"/>
    <property type="match status" value="1"/>
</dbReference>
<evidence type="ECO:0000313" key="2">
    <source>
        <dbReference type="Proteomes" id="UP000053825"/>
    </source>
</evidence>
<sequence length="227" mass="27153">MELWNFIRNIFGGQNFEEPKNKWFFDHHNNYDKDNFENLIWQNDDDDDNIDNSRYFKRRHHFEIFNNPLEMTRYFEFQIDNIICKNIVYIYLGDDATMNMLPFSSPQKEQLRDQMLKQDNDEISPKLDIVLDGKVTADNFSDVWDEYNHSKVESSKPFIITKSMKREYIHRPDGIIQQKQVIRDSEGNEETIVSKQVGDKMHTIITKRDKSGVETTTENFCDINECK</sequence>
<accession>A0A0L7QXP3</accession>
<name>A0A0L7QXP3_9HYME</name>
<dbReference type="GO" id="GO:0030833">
    <property type="term" value="P:regulation of actin filament polymerization"/>
    <property type="evidence" value="ECO:0007669"/>
    <property type="project" value="TreeGrafter"/>
</dbReference>
<organism evidence="1 2">
    <name type="scientific">Habropoda laboriosa</name>
    <dbReference type="NCBI Taxonomy" id="597456"/>
    <lineage>
        <taxon>Eukaryota</taxon>
        <taxon>Metazoa</taxon>
        <taxon>Ecdysozoa</taxon>
        <taxon>Arthropoda</taxon>
        <taxon>Hexapoda</taxon>
        <taxon>Insecta</taxon>
        <taxon>Pterygota</taxon>
        <taxon>Neoptera</taxon>
        <taxon>Endopterygota</taxon>
        <taxon>Hymenoptera</taxon>
        <taxon>Apocrita</taxon>
        <taxon>Aculeata</taxon>
        <taxon>Apoidea</taxon>
        <taxon>Anthophila</taxon>
        <taxon>Apidae</taxon>
        <taxon>Habropoda</taxon>
    </lineage>
</organism>
<dbReference type="GO" id="GO:0030136">
    <property type="term" value="C:clathrin-coated vesicle"/>
    <property type="evidence" value="ECO:0007669"/>
    <property type="project" value="TreeGrafter"/>
</dbReference>